<keyword evidence="14" id="KW-1185">Reference proteome</keyword>
<name>A0A552UZH5_9FLAO</name>
<keyword evidence="6 8" id="KW-0472">Membrane</keyword>
<dbReference type="Pfam" id="PF13715">
    <property type="entry name" value="CarbopepD_reg_2"/>
    <property type="match status" value="1"/>
</dbReference>
<keyword evidence="5 9" id="KW-0798">TonB box</keyword>
<dbReference type="OrthoDB" id="9768177at2"/>
<sequence length="1005" mass="109580">MKFISANNGLRVLFYSLTLASFPCSALARAHASPLGEAYFQQSITGTVSDASGSLPGVIIMVKGTTRSTISDGEGRFSIAAANNEVLVFSFTGFKAVEVAIGEQTIFNIMLQEDATQLKELEINAGYYSVKQKESTGSISRITAKDIETQPVTNVLATMQGRMPGVSITQSTGTPGGGFDIAIRGRNSLRGDANAPLYIIDGVPYSSESIGSSYTSATLFPVTSNPLNSISLDAIASIEVLKDADATAIYGSRGANGVVLITTKKGAVGKTQVSINASTGVGNITRFMDLMNTQQYLAMRAKAFENDGVTQYPEYAYDINGTWGRNRYTDWQKELTGGTSEITAFQGSVSGGTGQTQFLFGTNYHTQTSVVPGNFIYKKGGGNFSLNHSSTDERFKLSLSGSYVVQDNDQPAFDPTIDSRSLAPNAPALYDAQGNLNWENGTWTNPLANLAAEFKSRTNDFIANSVLSYKINDDLIIKSSFGYSTTNHDETRTAPSTVYNPAFNLGSEYSALFVNTLNRRSWIAEPQVSYKLDLNRAKIDVLAGGTFQKQVSNNLTQYGIGFTSNSLIYNLAAASSRTIPLSDEITYKYQAFFGRINLKWDSKYIINFTARRDGSSRFGPKNQFAGFAALGAAWIISEEKFLKNQNVLSFGKIRGSYGSTGSDQIGDYQFLDTYTSSGVMYQGIVGLLPSRLYNPDFGWEKTKKLEAALELGFLKDRIFLTAAYYRNRSSNQLVGLPVPATTGFTSLQANLNATVQNTGFELSLDTKNIDTKDFSWSTNINLTLPHNKLVSFPGLESSVYKEQYRIGKPLAIRMVYNYKGVNEQTGVYQFEDVNGDGQITSPDDKQTAVDLSPEFYGGLQNQVRYKSWTLSFLFQFVKQKNQGFTLGNGGMMNNQPVELVNSWQAPGDSNSYQVYTTGFNSEAVTAQSLYESSTANIVDASFIRLKNIAVSYTLPDLSNGLKSSILLQAQNLLTITPYKGGDPEFGTLGFLPPLRVISAGIQLTF</sequence>
<feature type="signal peptide" evidence="10">
    <location>
        <begin position="1"/>
        <end position="28"/>
    </location>
</feature>
<comment type="subcellular location">
    <subcellularLocation>
        <location evidence="1 8">Cell outer membrane</location>
        <topology evidence="1 8">Multi-pass membrane protein</topology>
    </subcellularLocation>
</comment>
<evidence type="ECO:0000259" key="12">
    <source>
        <dbReference type="Pfam" id="PF07715"/>
    </source>
</evidence>
<dbReference type="RefSeq" id="WP_143373882.1">
    <property type="nucleotide sequence ID" value="NZ_VJVZ01000008.1"/>
</dbReference>
<gene>
    <name evidence="13" type="ORF">FMM05_13270</name>
</gene>
<accession>A0A552UZH5</accession>
<evidence type="ECO:0000256" key="10">
    <source>
        <dbReference type="SAM" id="SignalP"/>
    </source>
</evidence>
<dbReference type="PROSITE" id="PS52016">
    <property type="entry name" value="TONB_DEPENDENT_REC_3"/>
    <property type="match status" value="1"/>
</dbReference>
<dbReference type="Gene3D" id="2.40.170.20">
    <property type="entry name" value="TonB-dependent receptor, beta-barrel domain"/>
    <property type="match status" value="1"/>
</dbReference>
<evidence type="ECO:0000256" key="7">
    <source>
        <dbReference type="ARBA" id="ARBA00023237"/>
    </source>
</evidence>
<dbReference type="NCBIfam" id="TIGR04057">
    <property type="entry name" value="SusC_RagA_signa"/>
    <property type="match status" value="1"/>
</dbReference>
<keyword evidence="2 8" id="KW-0813">Transport</keyword>
<dbReference type="SUPFAM" id="SSF49464">
    <property type="entry name" value="Carboxypeptidase regulatory domain-like"/>
    <property type="match status" value="1"/>
</dbReference>
<feature type="chain" id="PRO_5022051615" evidence="10">
    <location>
        <begin position="29"/>
        <end position="1005"/>
    </location>
</feature>
<evidence type="ECO:0000256" key="8">
    <source>
        <dbReference type="PROSITE-ProRule" id="PRU01360"/>
    </source>
</evidence>
<protein>
    <submittedName>
        <fullName evidence="13">SusC/RagA family TonB-linked outer membrane protein</fullName>
    </submittedName>
</protein>
<evidence type="ECO:0000256" key="1">
    <source>
        <dbReference type="ARBA" id="ARBA00004571"/>
    </source>
</evidence>
<dbReference type="Gene3D" id="2.170.130.10">
    <property type="entry name" value="TonB-dependent receptor, plug domain"/>
    <property type="match status" value="1"/>
</dbReference>
<evidence type="ECO:0000256" key="6">
    <source>
        <dbReference type="ARBA" id="ARBA00023136"/>
    </source>
</evidence>
<dbReference type="InterPro" id="IPR012910">
    <property type="entry name" value="Plug_dom"/>
</dbReference>
<feature type="domain" description="TonB-dependent receptor plug" evidence="12">
    <location>
        <begin position="132"/>
        <end position="258"/>
    </location>
</feature>
<comment type="caution">
    <text evidence="13">The sequence shown here is derived from an EMBL/GenBank/DDBJ whole genome shotgun (WGS) entry which is preliminary data.</text>
</comment>
<evidence type="ECO:0000256" key="4">
    <source>
        <dbReference type="ARBA" id="ARBA00022692"/>
    </source>
</evidence>
<dbReference type="InterPro" id="IPR008969">
    <property type="entry name" value="CarboxyPept-like_regulatory"/>
</dbReference>
<keyword evidence="4 8" id="KW-0812">Transmembrane</keyword>
<dbReference type="InterPro" id="IPR023997">
    <property type="entry name" value="TonB-dep_OMP_SusC/RagA_CS"/>
</dbReference>
<dbReference type="EMBL" id="VJVZ01000008">
    <property type="protein sequence ID" value="TRW23625.1"/>
    <property type="molecule type" value="Genomic_DNA"/>
</dbReference>
<keyword evidence="3 8" id="KW-1134">Transmembrane beta strand</keyword>
<dbReference type="InterPro" id="IPR000531">
    <property type="entry name" value="Beta-barrel_TonB"/>
</dbReference>
<evidence type="ECO:0000256" key="5">
    <source>
        <dbReference type="ARBA" id="ARBA00023077"/>
    </source>
</evidence>
<keyword evidence="10" id="KW-0732">Signal</keyword>
<dbReference type="SUPFAM" id="SSF56935">
    <property type="entry name" value="Porins"/>
    <property type="match status" value="1"/>
</dbReference>
<dbReference type="Proteomes" id="UP000320643">
    <property type="component" value="Unassembled WGS sequence"/>
</dbReference>
<reference evidence="13 14" key="1">
    <citation type="submission" date="2019-07" db="EMBL/GenBank/DDBJ databases">
        <title>Flavobacterium sp. nov., isolated from glacier ice.</title>
        <authorList>
            <person name="Liu Q."/>
            <person name="Xin Y.-H."/>
        </authorList>
    </citation>
    <scope>NUCLEOTIDE SEQUENCE [LARGE SCALE GENOMIC DNA]</scope>
    <source>
        <strain evidence="13 14">ZT4R6</strain>
    </source>
</reference>
<keyword evidence="7 8" id="KW-0998">Cell outer membrane</keyword>
<evidence type="ECO:0000256" key="3">
    <source>
        <dbReference type="ARBA" id="ARBA00022452"/>
    </source>
</evidence>
<dbReference type="InterPro" id="IPR036942">
    <property type="entry name" value="Beta-barrel_TonB_sf"/>
</dbReference>
<evidence type="ECO:0000259" key="11">
    <source>
        <dbReference type="Pfam" id="PF00593"/>
    </source>
</evidence>
<dbReference type="InterPro" id="IPR023996">
    <property type="entry name" value="TonB-dep_OMP_SusC/RagA"/>
</dbReference>
<evidence type="ECO:0000256" key="9">
    <source>
        <dbReference type="RuleBase" id="RU003357"/>
    </source>
</evidence>
<evidence type="ECO:0000313" key="14">
    <source>
        <dbReference type="Proteomes" id="UP000320643"/>
    </source>
</evidence>
<evidence type="ECO:0000313" key="13">
    <source>
        <dbReference type="EMBL" id="TRW23625.1"/>
    </source>
</evidence>
<organism evidence="13 14">
    <name type="scientific">Flavobacterium zepuense</name>
    <dbReference type="NCBI Taxonomy" id="2593302"/>
    <lineage>
        <taxon>Bacteria</taxon>
        <taxon>Pseudomonadati</taxon>
        <taxon>Bacteroidota</taxon>
        <taxon>Flavobacteriia</taxon>
        <taxon>Flavobacteriales</taxon>
        <taxon>Flavobacteriaceae</taxon>
        <taxon>Flavobacterium</taxon>
    </lineage>
</organism>
<feature type="domain" description="TonB-dependent receptor-like beta-barrel" evidence="11">
    <location>
        <begin position="431"/>
        <end position="972"/>
    </location>
</feature>
<proteinExistence type="inferred from homology"/>
<dbReference type="NCBIfam" id="TIGR04056">
    <property type="entry name" value="OMP_RagA_SusC"/>
    <property type="match status" value="1"/>
</dbReference>
<dbReference type="InterPro" id="IPR037066">
    <property type="entry name" value="Plug_dom_sf"/>
</dbReference>
<dbReference type="GO" id="GO:0009279">
    <property type="term" value="C:cell outer membrane"/>
    <property type="evidence" value="ECO:0007669"/>
    <property type="project" value="UniProtKB-SubCell"/>
</dbReference>
<dbReference type="AlphaFoldDB" id="A0A552UZH5"/>
<evidence type="ECO:0000256" key="2">
    <source>
        <dbReference type="ARBA" id="ARBA00022448"/>
    </source>
</evidence>
<comment type="similarity">
    <text evidence="8 9">Belongs to the TonB-dependent receptor family.</text>
</comment>
<dbReference type="Pfam" id="PF00593">
    <property type="entry name" value="TonB_dep_Rec_b-barrel"/>
    <property type="match status" value="1"/>
</dbReference>
<dbReference type="Pfam" id="PF07715">
    <property type="entry name" value="Plug"/>
    <property type="match status" value="1"/>
</dbReference>
<dbReference type="InterPro" id="IPR039426">
    <property type="entry name" value="TonB-dep_rcpt-like"/>
</dbReference>